<accession>A0A6J5S1W8</accession>
<dbReference type="EMBL" id="LR797289">
    <property type="protein sequence ID" value="CAB4200472.1"/>
    <property type="molecule type" value="Genomic_DNA"/>
</dbReference>
<gene>
    <name evidence="2" type="ORF">UFOVP1354_42</name>
    <name evidence="3" type="ORF">UFOVP1547_13</name>
    <name evidence="1" type="ORF">UFOVP930_24</name>
</gene>
<name>A0A6J5S1W8_9CAUD</name>
<dbReference type="EMBL" id="LR796873">
    <property type="protein sequence ID" value="CAB4171838.1"/>
    <property type="molecule type" value="Genomic_DNA"/>
</dbReference>
<protein>
    <submittedName>
        <fullName evidence="2">Uncharacterized protein</fullName>
    </submittedName>
</protein>
<dbReference type="EMBL" id="LR798461">
    <property type="protein sequence ID" value="CAB5238402.1"/>
    <property type="molecule type" value="Genomic_DNA"/>
</dbReference>
<evidence type="ECO:0000313" key="1">
    <source>
        <dbReference type="EMBL" id="CAB4171838.1"/>
    </source>
</evidence>
<sequence>MKKYIVRIKKTKLAFFAFSETEAVACAARWWTNKHKEPLPVEPLVSICPQWKRQQKGQSELCNAYARALDRLVRA</sequence>
<organism evidence="2">
    <name type="scientific">uncultured Caudovirales phage</name>
    <dbReference type="NCBI Taxonomy" id="2100421"/>
    <lineage>
        <taxon>Viruses</taxon>
        <taxon>Duplodnaviria</taxon>
        <taxon>Heunggongvirae</taxon>
        <taxon>Uroviricota</taxon>
        <taxon>Caudoviricetes</taxon>
        <taxon>Peduoviridae</taxon>
        <taxon>Maltschvirus</taxon>
        <taxon>Maltschvirus maltsch</taxon>
    </lineage>
</organism>
<evidence type="ECO:0000313" key="3">
    <source>
        <dbReference type="EMBL" id="CAB5238402.1"/>
    </source>
</evidence>
<reference evidence="2" key="1">
    <citation type="submission" date="2020-05" db="EMBL/GenBank/DDBJ databases">
        <authorList>
            <person name="Chiriac C."/>
            <person name="Salcher M."/>
            <person name="Ghai R."/>
            <person name="Kavagutti S V."/>
        </authorList>
    </citation>
    <scope>NUCLEOTIDE SEQUENCE</scope>
</reference>
<proteinExistence type="predicted"/>
<evidence type="ECO:0000313" key="2">
    <source>
        <dbReference type="EMBL" id="CAB4200472.1"/>
    </source>
</evidence>